<dbReference type="SUPFAM" id="SSF69118">
    <property type="entry name" value="AhpD-like"/>
    <property type="match status" value="1"/>
</dbReference>
<dbReference type="InterPro" id="IPR029032">
    <property type="entry name" value="AhpD-like"/>
</dbReference>
<evidence type="ECO:0000313" key="3">
    <source>
        <dbReference type="Proteomes" id="UP000199706"/>
    </source>
</evidence>
<reference evidence="2 3" key="1">
    <citation type="submission" date="2016-10" db="EMBL/GenBank/DDBJ databases">
        <authorList>
            <person name="de Groot N.N."/>
        </authorList>
    </citation>
    <scope>NUCLEOTIDE SEQUENCE [LARGE SCALE GENOMIC DNA]</scope>
    <source>
        <strain evidence="2 3">LMG 2247</strain>
    </source>
</reference>
<dbReference type="EMBL" id="FNCJ01000020">
    <property type="protein sequence ID" value="SDI29855.1"/>
    <property type="molecule type" value="Genomic_DNA"/>
</dbReference>
<dbReference type="Proteomes" id="UP000199706">
    <property type="component" value="Unassembled WGS sequence"/>
</dbReference>
<dbReference type="InterPro" id="IPR003779">
    <property type="entry name" value="CMD-like"/>
</dbReference>
<name>A0A1G8JF98_9BURK</name>
<sequence length="185" mass="20679">MSARIAPAQPPFPPAMQEILEKITPPGVPVLGLFTTMARDERLFGKFFAGSLLDRGHLTLRQRELIIDRTTALCRSEYEWGVHMTFFGARAGFSAEQIEALVYGTPQDTCWLAEDSVVLQMCDALHRDCSIDEDLWQALRAHFAEEAILEMLMLAGSYRTVSYLTNALQLPLEAGAMRFPVRAAT</sequence>
<accession>A0A1G8JF98</accession>
<dbReference type="Pfam" id="PF02627">
    <property type="entry name" value="CMD"/>
    <property type="match status" value="1"/>
</dbReference>
<proteinExistence type="predicted"/>
<dbReference type="RefSeq" id="WP_090691977.1">
    <property type="nucleotide sequence ID" value="NZ_CADERL010000011.1"/>
</dbReference>
<dbReference type="PANTHER" id="PTHR34846">
    <property type="entry name" value="4-CARBOXYMUCONOLACTONE DECARBOXYLASE FAMILY PROTEIN (AFU_ORTHOLOGUE AFUA_6G11590)"/>
    <property type="match status" value="1"/>
</dbReference>
<dbReference type="Gene3D" id="1.20.1290.10">
    <property type="entry name" value="AhpD-like"/>
    <property type="match status" value="1"/>
</dbReference>
<dbReference type="PANTHER" id="PTHR34846:SF5">
    <property type="entry name" value="CARBOXYMUCONOLACTONE DECARBOXYLASE-LIKE DOMAIN-CONTAINING PROTEIN"/>
    <property type="match status" value="1"/>
</dbReference>
<dbReference type="GO" id="GO:0051920">
    <property type="term" value="F:peroxiredoxin activity"/>
    <property type="evidence" value="ECO:0007669"/>
    <property type="project" value="InterPro"/>
</dbReference>
<evidence type="ECO:0000313" key="2">
    <source>
        <dbReference type="EMBL" id="SDI29855.1"/>
    </source>
</evidence>
<dbReference type="OrthoDB" id="4704294at2"/>
<protein>
    <submittedName>
        <fullName evidence="2">Carboxymuconolactone decarboxylase family protein</fullName>
    </submittedName>
</protein>
<organism evidence="2 3">
    <name type="scientific">Paraburkholderia phenazinium</name>
    <dbReference type="NCBI Taxonomy" id="60549"/>
    <lineage>
        <taxon>Bacteria</taxon>
        <taxon>Pseudomonadati</taxon>
        <taxon>Pseudomonadota</taxon>
        <taxon>Betaproteobacteria</taxon>
        <taxon>Burkholderiales</taxon>
        <taxon>Burkholderiaceae</taxon>
        <taxon>Paraburkholderia</taxon>
    </lineage>
</organism>
<dbReference type="AlphaFoldDB" id="A0A1G8JF98"/>
<evidence type="ECO:0000259" key="1">
    <source>
        <dbReference type="Pfam" id="PF02627"/>
    </source>
</evidence>
<gene>
    <name evidence="2" type="ORF">SAMN05216466_12080</name>
</gene>
<feature type="domain" description="Carboxymuconolactone decarboxylase-like" evidence="1">
    <location>
        <begin position="46"/>
        <end position="102"/>
    </location>
</feature>